<dbReference type="PANTHER" id="PTHR30093:SF44">
    <property type="entry name" value="TYPE II SECRETION SYSTEM CORE PROTEIN G"/>
    <property type="match status" value="1"/>
</dbReference>
<organism evidence="12 13">
    <name type="scientific">Luteimonas terrae</name>
    <dbReference type="NCBI Taxonomy" id="1530191"/>
    <lineage>
        <taxon>Bacteria</taxon>
        <taxon>Pseudomonadati</taxon>
        <taxon>Pseudomonadota</taxon>
        <taxon>Gammaproteobacteria</taxon>
        <taxon>Lysobacterales</taxon>
        <taxon>Lysobacteraceae</taxon>
        <taxon>Luteimonas</taxon>
    </lineage>
</organism>
<dbReference type="InterPro" id="IPR000983">
    <property type="entry name" value="Bac_GSPG_pilin"/>
</dbReference>
<evidence type="ECO:0000256" key="7">
    <source>
        <dbReference type="ARBA" id="ARBA00022692"/>
    </source>
</evidence>
<evidence type="ECO:0000259" key="11">
    <source>
        <dbReference type="Pfam" id="PF08334"/>
    </source>
</evidence>
<dbReference type="RefSeq" id="WP_310237633.1">
    <property type="nucleotide sequence ID" value="NZ_JAVDWO010000015.1"/>
</dbReference>
<keyword evidence="9 10" id="KW-0472">Membrane</keyword>
<evidence type="ECO:0000256" key="8">
    <source>
        <dbReference type="ARBA" id="ARBA00022989"/>
    </source>
</evidence>
<feature type="domain" description="Type II secretion system protein GspG C-terminal" evidence="11">
    <location>
        <begin position="37"/>
        <end position="146"/>
    </location>
</feature>
<evidence type="ECO:0000256" key="9">
    <source>
        <dbReference type="ARBA" id="ARBA00023136"/>
    </source>
</evidence>
<proteinExistence type="inferred from homology"/>
<name>A0ABU1Y046_9GAMM</name>
<dbReference type="PROSITE" id="PS00409">
    <property type="entry name" value="PROKAR_NTER_METHYL"/>
    <property type="match status" value="1"/>
</dbReference>
<keyword evidence="6" id="KW-0997">Cell inner membrane</keyword>
<dbReference type="Gene3D" id="3.30.700.10">
    <property type="entry name" value="Glycoprotein, Type 4 Pilin"/>
    <property type="match status" value="1"/>
</dbReference>
<evidence type="ECO:0000256" key="1">
    <source>
        <dbReference type="ARBA" id="ARBA00004377"/>
    </source>
</evidence>
<feature type="transmembrane region" description="Helical" evidence="10">
    <location>
        <begin position="20"/>
        <end position="39"/>
    </location>
</feature>
<dbReference type="InterPro" id="IPR012902">
    <property type="entry name" value="N_methyl_site"/>
</dbReference>
<dbReference type="PANTHER" id="PTHR30093">
    <property type="entry name" value="GENERAL SECRETION PATHWAY PROTEIN G"/>
    <property type="match status" value="1"/>
</dbReference>
<dbReference type="InterPro" id="IPR045584">
    <property type="entry name" value="Pilin-like"/>
</dbReference>
<keyword evidence="7 10" id="KW-0812">Transmembrane</keyword>
<dbReference type="EMBL" id="JAVDWO010000015">
    <property type="protein sequence ID" value="MDR7194395.1"/>
    <property type="molecule type" value="Genomic_DNA"/>
</dbReference>
<keyword evidence="4" id="KW-1003">Cell membrane</keyword>
<dbReference type="PRINTS" id="PR00813">
    <property type="entry name" value="BCTERIALGSPG"/>
</dbReference>
<dbReference type="Proteomes" id="UP001256588">
    <property type="component" value="Unassembled WGS sequence"/>
</dbReference>
<dbReference type="InterPro" id="IPR010054">
    <property type="entry name" value="Type2_sec_GspG"/>
</dbReference>
<dbReference type="NCBIfam" id="TIGR01710">
    <property type="entry name" value="typeII_sec_gspG"/>
    <property type="match status" value="1"/>
</dbReference>
<evidence type="ECO:0000313" key="12">
    <source>
        <dbReference type="EMBL" id="MDR7194395.1"/>
    </source>
</evidence>
<gene>
    <name evidence="12" type="ORF">J2W68_003140</name>
</gene>
<comment type="similarity">
    <text evidence="2">Belongs to the GSP G family.</text>
</comment>
<evidence type="ECO:0000313" key="13">
    <source>
        <dbReference type="Proteomes" id="UP001256588"/>
    </source>
</evidence>
<sequence>MLRRSRPAVARARGFTLIELMVVIVILGLLATVVVINVLPSQDRAMVEKARADVALLEQALDSYRLDNLTYPRTEQGLQALQQPPPGLARPERYRKGGYVRRLPADPWGNPYQYRMPGQRGSFDVFSFGADGVEGGEGENADIGNWQ</sequence>
<evidence type="ECO:0000256" key="2">
    <source>
        <dbReference type="ARBA" id="ARBA00009984"/>
    </source>
</evidence>
<comment type="caution">
    <text evidence="12">The sequence shown here is derived from an EMBL/GenBank/DDBJ whole genome shotgun (WGS) entry which is preliminary data.</text>
</comment>
<keyword evidence="13" id="KW-1185">Reference proteome</keyword>
<keyword evidence="8 10" id="KW-1133">Transmembrane helix</keyword>
<dbReference type="NCBIfam" id="TIGR02532">
    <property type="entry name" value="IV_pilin_GFxxxE"/>
    <property type="match status" value="1"/>
</dbReference>
<reference evidence="12 13" key="1">
    <citation type="submission" date="2023-07" db="EMBL/GenBank/DDBJ databases">
        <title>Sorghum-associated microbial communities from plants grown in Nebraska, USA.</title>
        <authorList>
            <person name="Schachtman D."/>
        </authorList>
    </citation>
    <scope>NUCLEOTIDE SEQUENCE [LARGE SCALE GENOMIC DNA]</scope>
    <source>
        <strain evidence="12 13">4099</strain>
    </source>
</reference>
<keyword evidence="5" id="KW-0488">Methylation</keyword>
<accession>A0ABU1Y046</accession>
<evidence type="ECO:0000256" key="5">
    <source>
        <dbReference type="ARBA" id="ARBA00022481"/>
    </source>
</evidence>
<dbReference type="Pfam" id="PF07963">
    <property type="entry name" value="N_methyl"/>
    <property type="match status" value="1"/>
</dbReference>
<evidence type="ECO:0000256" key="3">
    <source>
        <dbReference type="ARBA" id="ARBA00020042"/>
    </source>
</evidence>
<evidence type="ECO:0000256" key="10">
    <source>
        <dbReference type="SAM" id="Phobius"/>
    </source>
</evidence>
<evidence type="ECO:0000256" key="4">
    <source>
        <dbReference type="ARBA" id="ARBA00022475"/>
    </source>
</evidence>
<dbReference type="InterPro" id="IPR013545">
    <property type="entry name" value="T2SS_protein-GspG_C"/>
</dbReference>
<dbReference type="Pfam" id="PF08334">
    <property type="entry name" value="T2SSG"/>
    <property type="match status" value="1"/>
</dbReference>
<comment type="subcellular location">
    <subcellularLocation>
        <location evidence="1">Cell inner membrane</location>
        <topology evidence="1">Single-pass membrane protein</topology>
    </subcellularLocation>
</comment>
<evidence type="ECO:0000256" key="6">
    <source>
        <dbReference type="ARBA" id="ARBA00022519"/>
    </source>
</evidence>
<dbReference type="SUPFAM" id="SSF54523">
    <property type="entry name" value="Pili subunits"/>
    <property type="match status" value="1"/>
</dbReference>
<protein>
    <recommendedName>
        <fullName evidence="3">Type II secretion system core protein G</fullName>
    </recommendedName>
</protein>